<feature type="transmembrane region" description="Helical" evidence="1">
    <location>
        <begin position="146"/>
        <end position="170"/>
    </location>
</feature>
<reference evidence="2" key="1">
    <citation type="submission" date="2022-12" db="EMBL/GenBank/DDBJ databases">
        <title>New Phytohabitans aurantiacus sp. RD004123 nov., an actinomycete isolated from soil.</title>
        <authorList>
            <person name="Triningsih D.W."/>
            <person name="Harunari E."/>
            <person name="Igarashi Y."/>
        </authorList>
    </citation>
    <scope>NUCLEOTIDE SEQUENCE</scope>
    <source>
        <strain evidence="2">RD004123</strain>
    </source>
</reference>
<dbReference type="RefSeq" id="WP_281895106.1">
    <property type="nucleotide sequence ID" value="NZ_BSDI01000010.1"/>
</dbReference>
<comment type="caution">
    <text evidence="2">The sequence shown here is derived from an EMBL/GenBank/DDBJ whole genome shotgun (WGS) entry which is preliminary data.</text>
</comment>
<protein>
    <submittedName>
        <fullName evidence="2">Uncharacterized protein</fullName>
    </submittedName>
</protein>
<proteinExistence type="predicted"/>
<keyword evidence="1" id="KW-0812">Transmembrane</keyword>
<keyword evidence="1" id="KW-0472">Membrane</keyword>
<gene>
    <name evidence="2" type="ORF">Pa4123_26030</name>
</gene>
<evidence type="ECO:0000313" key="3">
    <source>
        <dbReference type="Proteomes" id="UP001144280"/>
    </source>
</evidence>
<accession>A0ABQ5QRS9</accession>
<keyword evidence="3" id="KW-1185">Reference proteome</keyword>
<evidence type="ECO:0000313" key="2">
    <source>
        <dbReference type="EMBL" id="GLH97328.1"/>
    </source>
</evidence>
<name>A0ABQ5QRS9_9ACTN</name>
<dbReference type="EMBL" id="BSDI01000010">
    <property type="protein sequence ID" value="GLH97328.1"/>
    <property type="molecule type" value="Genomic_DNA"/>
</dbReference>
<keyword evidence="1" id="KW-1133">Transmembrane helix</keyword>
<organism evidence="2 3">
    <name type="scientific">Phytohabitans aurantiacus</name>
    <dbReference type="NCBI Taxonomy" id="3016789"/>
    <lineage>
        <taxon>Bacteria</taxon>
        <taxon>Bacillati</taxon>
        <taxon>Actinomycetota</taxon>
        <taxon>Actinomycetes</taxon>
        <taxon>Micromonosporales</taxon>
        <taxon>Micromonosporaceae</taxon>
    </lineage>
</organism>
<dbReference type="Proteomes" id="UP001144280">
    <property type="component" value="Unassembled WGS sequence"/>
</dbReference>
<sequence length="173" mass="17943">MDQPMSPTGVAVLLLLALVVDYMSVGPNSLRDRLAFFMALPAIRQGFDGSPLDQWTVSALSGVIDELLAASGGAYIAGATTSVVLGAGIGVLAIYTVGCLLPVRMSKRLGRFASLSFPTSGIYRLNLPLWACATLLGLMAELPGGAVGSLLLAAIDFVTGWVSLIPAWLFGVS</sequence>
<feature type="transmembrane region" description="Helical" evidence="1">
    <location>
        <begin position="122"/>
        <end position="140"/>
    </location>
</feature>
<feature type="transmembrane region" description="Helical" evidence="1">
    <location>
        <begin position="75"/>
        <end position="101"/>
    </location>
</feature>
<evidence type="ECO:0000256" key="1">
    <source>
        <dbReference type="SAM" id="Phobius"/>
    </source>
</evidence>